<dbReference type="GO" id="GO:0016460">
    <property type="term" value="C:myosin II complex"/>
    <property type="evidence" value="ECO:0007669"/>
    <property type="project" value="TreeGrafter"/>
</dbReference>
<dbReference type="AlphaFoldDB" id="A0AAN8WN89"/>
<dbReference type="SMART" id="SM00054">
    <property type="entry name" value="EFh"/>
    <property type="match status" value="4"/>
</dbReference>
<feature type="domain" description="EF-hand" evidence="8">
    <location>
        <begin position="7"/>
        <end position="42"/>
    </location>
</feature>
<feature type="domain" description="EF-hand" evidence="8">
    <location>
        <begin position="121"/>
        <end position="152"/>
    </location>
</feature>
<evidence type="ECO:0000256" key="2">
    <source>
        <dbReference type="ARBA" id="ARBA00022737"/>
    </source>
</evidence>
<keyword evidence="1" id="KW-0479">Metal-binding</keyword>
<accession>A0AAN8WN89</accession>
<dbReference type="GO" id="GO:0005509">
    <property type="term" value="F:calcium ion binding"/>
    <property type="evidence" value="ECO:0007669"/>
    <property type="project" value="InterPro"/>
</dbReference>
<dbReference type="InterPro" id="IPR050230">
    <property type="entry name" value="CALM/Myosin/TropC-like"/>
</dbReference>
<evidence type="ECO:0000313" key="9">
    <source>
        <dbReference type="EMBL" id="KAK7026702.1"/>
    </source>
</evidence>
<dbReference type="Pfam" id="PF13499">
    <property type="entry name" value="EF-hand_7"/>
    <property type="match status" value="2"/>
</dbReference>
<keyword evidence="5" id="KW-0514">Muscle protein</keyword>
<organism evidence="9 10">
    <name type="scientific">Halocaridina rubra</name>
    <name type="common">Hawaiian red shrimp</name>
    <dbReference type="NCBI Taxonomy" id="373956"/>
    <lineage>
        <taxon>Eukaryota</taxon>
        <taxon>Metazoa</taxon>
        <taxon>Ecdysozoa</taxon>
        <taxon>Arthropoda</taxon>
        <taxon>Crustacea</taxon>
        <taxon>Multicrustacea</taxon>
        <taxon>Malacostraca</taxon>
        <taxon>Eumalacostraca</taxon>
        <taxon>Eucarida</taxon>
        <taxon>Decapoda</taxon>
        <taxon>Pleocyemata</taxon>
        <taxon>Caridea</taxon>
        <taxon>Atyoidea</taxon>
        <taxon>Atyidae</taxon>
        <taxon>Halocaridina</taxon>
    </lineage>
</organism>
<dbReference type="Gene3D" id="1.10.238.10">
    <property type="entry name" value="EF-hand"/>
    <property type="match status" value="2"/>
</dbReference>
<comment type="similarity">
    <text evidence="7">Belongs to the troponin C family.</text>
</comment>
<dbReference type="PANTHER" id="PTHR23048:SF0">
    <property type="entry name" value="CALMODULIN LIKE 3"/>
    <property type="match status" value="1"/>
</dbReference>
<dbReference type="CDD" id="cd00051">
    <property type="entry name" value="EFh"/>
    <property type="match status" value="1"/>
</dbReference>
<feature type="domain" description="EF-hand" evidence="8">
    <location>
        <begin position="85"/>
        <end position="120"/>
    </location>
</feature>
<dbReference type="Proteomes" id="UP001381693">
    <property type="component" value="Unassembled WGS sequence"/>
</dbReference>
<reference evidence="9 10" key="1">
    <citation type="submission" date="2023-11" db="EMBL/GenBank/DDBJ databases">
        <title>Halocaridina rubra genome assembly.</title>
        <authorList>
            <person name="Smith C."/>
        </authorList>
    </citation>
    <scope>NUCLEOTIDE SEQUENCE [LARGE SCALE GENOMIC DNA]</scope>
    <source>
        <strain evidence="9">EP-1</strain>
        <tissue evidence="9">Whole</tissue>
    </source>
</reference>
<dbReference type="PROSITE" id="PS50222">
    <property type="entry name" value="EF_HAND_2"/>
    <property type="match status" value="3"/>
</dbReference>
<gene>
    <name evidence="9" type="ORF">SK128_018694</name>
</gene>
<keyword evidence="3" id="KW-0106">Calcium</keyword>
<sequence length="152" mass="17213">MDKISAAQLEVLKRTFSMFDSDKSGFVPTNKIAGILNTLDIKFSEDDVVKKIETIDTGNEGKLNFDNFLIILGNYMAEDDEDDEAMYEELKEAFRLYDKEGNGYITTSTLKEILKELDNKLSDEDLDGIIEEIDEDGSGTVDFDEFMEMMTG</sequence>
<dbReference type="SUPFAM" id="SSF47473">
    <property type="entry name" value="EF-hand"/>
    <property type="match status" value="1"/>
</dbReference>
<evidence type="ECO:0000256" key="5">
    <source>
        <dbReference type="ARBA" id="ARBA00023179"/>
    </source>
</evidence>
<keyword evidence="2" id="KW-0677">Repeat</keyword>
<name>A0AAN8WN89_HALRR</name>
<comment type="function">
    <text evidence="6">Troponin is the central regulatory protein of striated muscle contraction. Tn consists of three components: Tn-I which is the inhibitor of actomyosin ATPase, Tn-T which contains the binding site for tropomyosin and Tn-C. The binding of calcium to Tn-C abolishes the inhibitory action of Tn on actin filaments.</text>
</comment>
<dbReference type="InterPro" id="IPR011992">
    <property type="entry name" value="EF-hand-dom_pair"/>
</dbReference>
<keyword evidence="10" id="KW-1185">Reference proteome</keyword>
<protein>
    <recommendedName>
        <fullName evidence="8">EF-hand domain-containing protein</fullName>
    </recommendedName>
</protein>
<evidence type="ECO:0000256" key="1">
    <source>
        <dbReference type="ARBA" id="ARBA00022723"/>
    </source>
</evidence>
<keyword evidence="4" id="KW-0007">Acetylation</keyword>
<evidence type="ECO:0000256" key="7">
    <source>
        <dbReference type="ARBA" id="ARBA00038202"/>
    </source>
</evidence>
<dbReference type="EMBL" id="JAXCGZ010022703">
    <property type="protein sequence ID" value="KAK7026702.1"/>
    <property type="molecule type" value="Genomic_DNA"/>
</dbReference>
<dbReference type="InterPro" id="IPR018247">
    <property type="entry name" value="EF_Hand_1_Ca_BS"/>
</dbReference>
<dbReference type="PANTHER" id="PTHR23048">
    <property type="entry name" value="MYOSIN LIGHT CHAIN 1, 3"/>
    <property type="match status" value="1"/>
</dbReference>
<dbReference type="FunFam" id="1.10.238.10:FF:000103">
    <property type="entry name" value="Troponin C Ib"/>
    <property type="match status" value="1"/>
</dbReference>
<evidence type="ECO:0000256" key="6">
    <source>
        <dbReference type="ARBA" id="ARBA00037722"/>
    </source>
</evidence>
<evidence type="ECO:0000259" key="8">
    <source>
        <dbReference type="PROSITE" id="PS50222"/>
    </source>
</evidence>
<proteinExistence type="inferred from homology"/>
<dbReference type="InterPro" id="IPR002048">
    <property type="entry name" value="EF_hand_dom"/>
</dbReference>
<evidence type="ECO:0000256" key="4">
    <source>
        <dbReference type="ARBA" id="ARBA00022990"/>
    </source>
</evidence>
<dbReference type="PROSITE" id="PS00018">
    <property type="entry name" value="EF_HAND_1"/>
    <property type="match status" value="1"/>
</dbReference>
<comment type="caution">
    <text evidence="9">The sequence shown here is derived from an EMBL/GenBank/DDBJ whole genome shotgun (WGS) entry which is preliminary data.</text>
</comment>
<evidence type="ECO:0000256" key="3">
    <source>
        <dbReference type="ARBA" id="ARBA00022837"/>
    </source>
</evidence>
<evidence type="ECO:0000313" key="10">
    <source>
        <dbReference type="Proteomes" id="UP001381693"/>
    </source>
</evidence>